<keyword evidence="3" id="KW-1185">Reference proteome</keyword>
<dbReference type="eggNOG" id="ENOG502SFB2">
    <property type="taxonomic scope" value="Eukaryota"/>
</dbReference>
<evidence type="ECO:0000256" key="1">
    <source>
        <dbReference type="SAM" id="SignalP"/>
    </source>
</evidence>
<reference evidence="2" key="1">
    <citation type="submission" date="2009-08" db="EMBL/GenBank/DDBJ databases">
        <title>Annotation of Salpingoeca rosetta.</title>
        <authorList>
            <consortium name="The Broad Institute Genome Sequencing Platform"/>
            <person name="Russ C."/>
            <person name="Cuomo C."/>
            <person name="Burger G."/>
            <person name="Gray M.W."/>
            <person name="Holland P.W.H."/>
            <person name="King N."/>
            <person name="Lang F.B.F."/>
            <person name="Roger A.J."/>
            <person name="Ruiz-Trillo I."/>
            <person name="Young S.K."/>
            <person name="Zeng Q."/>
            <person name="Gargeya S."/>
            <person name="Alvarado L."/>
            <person name="Berlin A."/>
            <person name="Chapman S.B."/>
            <person name="Chen Z."/>
            <person name="Freedman E."/>
            <person name="Gellesch M."/>
            <person name="Goldberg J."/>
            <person name="Griggs A."/>
            <person name="Gujja S."/>
            <person name="Heilman E."/>
            <person name="Heiman D."/>
            <person name="Howarth C."/>
            <person name="Mehta T."/>
            <person name="Neiman D."/>
            <person name="Pearson M."/>
            <person name="Roberts A."/>
            <person name="Saif S."/>
            <person name="Shea T."/>
            <person name="Shenoy N."/>
            <person name="Sisk P."/>
            <person name="Stolte C."/>
            <person name="Sykes S."/>
            <person name="White J."/>
            <person name="Yandava C."/>
            <person name="Haas B."/>
            <person name="Nusbaum C."/>
            <person name="Birren B."/>
        </authorList>
    </citation>
    <scope>NUCLEOTIDE SEQUENCE [LARGE SCALE GENOMIC DNA]</scope>
    <source>
        <strain evidence="2">ATCC 50818</strain>
    </source>
</reference>
<feature type="signal peptide" evidence="1">
    <location>
        <begin position="1"/>
        <end position="25"/>
    </location>
</feature>
<dbReference type="KEGG" id="sre:PTSG_00767"/>
<proteinExistence type="predicted"/>
<keyword evidence="1" id="KW-0732">Signal</keyword>
<dbReference type="OrthoDB" id="10636672at2759"/>
<accession>F2TXE8</accession>
<name>F2TXE8_SALR5</name>
<evidence type="ECO:0000313" key="2">
    <source>
        <dbReference type="EMBL" id="EGD76057.1"/>
    </source>
</evidence>
<organism evidence="3">
    <name type="scientific">Salpingoeca rosetta (strain ATCC 50818 / BSB-021)</name>
    <dbReference type="NCBI Taxonomy" id="946362"/>
    <lineage>
        <taxon>Eukaryota</taxon>
        <taxon>Choanoflagellata</taxon>
        <taxon>Craspedida</taxon>
        <taxon>Salpingoecidae</taxon>
        <taxon>Salpingoeca</taxon>
    </lineage>
</organism>
<dbReference type="Proteomes" id="UP000007799">
    <property type="component" value="Unassembled WGS sequence"/>
</dbReference>
<protein>
    <submittedName>
        <fullName evidence="2">Uncharacterized protein</fullName>
    </submittedName>
</protein>
<sequence length="177" mass="19094">MTLLSGAVVMLLLVGSLGFVHEVSAWPAMMAAMRGRNGGMDGMDGGVMDTIQHLMQNHDKITRHYAHTSAGITANTTSSDPQVAGWLQQHVTEMKHLVESGGFIRQCDPLFVSVFEHRDEISLEVTNTTHGVSVTEQGTSPCSVALVQAHAKVVSSFVERGSAEARRCNPHQVPDIC</sequence>
<dbReference type="GeneID" id="16078828"/>
<dbReference type="RefSeq" id="XP_004998232.1">
    <property type="nucleotide sequence ID" value="XM_004998175.1"/>
</dbReference>
<dbReference type="AlphaFoldDB" id="F2TXE8"/>
<evidence type="ECO:0000313" key="3">
    <source>
        <dbReference type="Proteomes" id="UP000007799"/>
    </source>
</evidence>
<dbReference type="EMBL" id="GL832956">
    <property type="protein sequence ID" value="EGD76057.1"/>
    <property type="molecule type" value="Genomic_DNA"/>
</dbReference>
<gene>
    <name evidence="2" type="ORF">PTSG_00767</name>
</gene>
<dbReference type="InParanoid" id="F2TXE8"/>
<feature type="chain" id="PRO_5003286895" evidence="1">
    <location>
        <begin position="26"/>
        <end position="177"/>
    </location>
</feature>